<feature type="transmembrane region" description="Helical" evidence="1">
    <location>
        <begin position="32"/>
        <end position="53"/>
    </location>
</feature>
<protein>
    <submittedName>
        <fullName evidence="2">Uncharacterized protein</fullName>
    </submittedName>
</protein>
<name>A0A066ZN70_HYDMR</name>
<evidence type="ECO:0000313" key="3">
    <source>
        <dbReference type="Proteomes" id="UP000027341"/>
    </source>
</evidence>
<dbReference type="AlphaFoldDB" id="A0A066ZN70"/>
<keyword evidence="1" id="KW-1133">Transmembrane helix</keyword>
<gene>
    <name evidence="2" type="ORF">EI16_01300</name>
</gene>
<keyword evidence="1" id="KW-0812">Transmembrane</keyword>
<evidence type="ECO:0000313" key="2">
    <source>
        <dbReference type="EMBL" id="KDN94977.1"/>
    </source>
</evidence>
<dbReference type="Proteomes" id="UP000027341">
    <property type="component" value="Unassembled WGS sequence"/>
</dbReference>
<reference evidence="2 3" key="1">
    <citation type="submission" date="2014-04" db="EMBL/GenBank/DDBJ databases">
        <title>Draft genome sequence of Hydrogenovibrio marinus MH-110, a model organism for aerobic H2 metabolism.</title>
        <authorList>
            <person name="Cha H.J."/>
            <person name="Jo B.H."/>
            <person name="Hwang B.H."/>
        </authorList>
    </citation>
    <scope>NUCLEOTIDE SEQUENCE [LARGE SCALE GENOMIC DNA]</scope>
    <source>
        <strain evidence="2 3">MH-110</strain>
    </source>
</reference>
<organism evidence="2 3">
    <name type="scientific">Hydrogenovibrio marinus</name>
    <dbReference type="NCBI Taxonomy" id="28885"/>
    <lineage>
        <taxon>Bacteria</taxon>
        <taxon>Pseudomonadati</taxon>
        <taxon>Pseudomonadota</taxon>
        <taxon>Gammaproteobacteria</taxon>
        <taxon>Thiotrichales</taxon>
        <taxon>Piscirickettsiaceae</taxon>
        <taxon>Hydrogenovibrio</taxon>
    </lineage>
</organism>
<feature type="transmembrane region" description="Helical" evidence="1">
    <location>
        <begin position="9"/>
        <end position="26"/>
    </location>
</feature>
<dbReference type="EMBL" id="JMIU01000001">
    <property type="protein sequence ID" value="KDN94977.1"/>
    <property type="molecule type" value="Genomic_DNA"/>
</dbReference>
<dbReference type="STRING" id="28885.EI16_01300"/>
<dbReference type="RefSeq" id="WP_029908619.1">
    <property type="nucleotide sequence ID" value="NZ_AP020335.1"/>
</dbReference>
<evidence type="ECO:0000256" key="1">
    <source>
        <dbReference type="SAM" id="Phobius"/>
    </source>
</evidence>
<comment type="caution">
    <text evidence="2">The sequence shown here is derived from an EMBL/GenBank/DDBJ whole genome shotgun (WGS) entry which is preliminary data.</text>
</comment>
<sequence length="81" mass="9396">MLQSPFKRALRNSLLIMFIVGLAVHLQGTTVAASIMSMIYALVIVFPILWITYRYTHQIREKYEAERQAEENKQDNINEAP</sequence>
<proteinExistence type="predicted"/>
<accession>A0A066ZN70</accession>
<keyword evidence="3" id="KW-1185">Reference proteome</keyword>
<keyword evidence="1" id="KW-0472">Membrane</keyword>